<evidence type="ECO:0000313" key="11">
    <source>
        <dbReference type="EMBL" id="KAF1992665.1"/>
    </source>
</evidence>
<dbReference type="Pfam" id="PF00069">
    <property type="entry name" value="Pkinase"/>
    <property type="match status" value="1"/>
</dbReference>
<comment type="subunit">
    <text evidence="2">Component of the EKC/KEOPS complex composed of at least BUD32, CGI121, GON7, KAE1 and PCC1; the whole complex dimerizes.</text>
</comment>
<dbReference type="InterPro" id="IPR000719">
    <property type="entry name" value="Prot_kinase_dom"/>
</dbReference>
<dbReference type="OrthoDB" id="1668230at2759"/>
<dbReference type="PROSITE" id="PS50011">
    <property type="entry name" value="PROTEIN_KINASE_DOM"/>
    <property type="match status" value="1"/>
</dbReference>
<evidence type="ECO:0000256" key="2">
    <source>
        <dbReference type="ARBA" id="ARBA00011534"/>
    </source>
</evidence>
<dbReference type="PROSITE" id="PS00109">
    <property type="entry name" value="PROTEIN_KINASE_TYR"/>
    <property type="match status" value="1"/>
</dbReference>
<dbReference type="PANTHER" id="PTHR44329">
    <property type="entry name" value="SERINE/THREONINE-PROTEIN KINASE TNNI3K-RELATED"/>
    <property type="match status" value="1"/>
</dbReference>
<evidence type="ECO:0000256" key="3">
    <source>
        <dbReference type="ARBA" id="ARBA00012513"/>
    </source>
</evidence>
<keyword evidence="11" id="KW-0808">Transferase</keyword>
<comment type="function">
    <text evidence="1">Component of the EKC/KEOPS complex that is required for the formation of a threonylcarbamoyl group on adenosine at position 37 (t(6)A37) in tRNAs that read codons beginning with adenine. The complex is probably involved in the transfer of the threonylcarbamoyl moiety of threonylcarbamoyl-AMP (TC-AMP) to the N6 group of A37. BUD32 has ATPase activity in the context of the EKC/KEOPS complex and likely plays a supporting role to the catalytic subunit KAE1. The EKC/KEOPS complex also promotes both telomere uncapping and telomere elongation. The complex is required for efficient recruitment of transcriptional coactivators.</text>
</comment>
<comment type="catalytic activity">
    <reaction evidence="8">
        <text>L-threonyl-[protein] + ATP = O-phospho-L-threonyl-[protein] + ADP + H(+)</text>
        <dbReference type="Rhea" id="RHEA:46608"/>
        <dbReference type="Rhea" id="RHEA-COMP:11060"/>
        <dbReference type="Rhea" id="RHEA-COMP:11605"/>
        <dbReference type="ChEBI" id="CHEBI:15378"/>
        <dbReference type="ChEBI" id="CHEBI:30013"/>
        <dbReference type="ChEBI" id="CHEBI:30616"/>
        <dbReference type="ChEBI" id="CHEBI:61977"/>
        <dbReference type="ChEBI" id="CHEBI:456216"/>
        <dbReference type="EC" id="2.7.11.1"/>
    </reaction>
</comment>
<feature type="domain" description="Protein kinase" evidence="10">
    <location>
        <begin position="14"/>
        <end position="262"/>
    </location>
</feature>
<dbReference type="GO" id="GO:0004674">
    <property type="term" value="F:protein serine/threonine kinase activity"/>
    <property type="evidence" value="ECO:0007669"/>
    <property type="project" value="UniProtKB-KW"/>
</dbReference>
<evidence type="ECO:0000256" key="7">
    <source>
        <dbReference type="ARBA" id="ARBA00033194"/>
    </source>
</evidence>
<keyword evidence="11" id="KW-0418">Kinase</keyword>
<dbReference type="SUPFAM" id="SSF56112">
    <property type="entry name" value="Protein kinase-like (PK-like)"/>
    <property type="match status" value="1"/>
</dbReference>
<dbReference type="InterPro" id="IPR011009">
    <property type="entry name" value="Kinase-like_dom_sf"/>
</dbReference>
<protein>
    <recommendedName>
        <fullName evidence="5">EKC/KEOPS complex subunit BUD32</fullName>
        <ecNumber evidence="3">2.7.11.1</ecNumber>
    </recommendedName>
    <alternativeName>
        <fullName evidence="6 7">Atypical Serine/threonine protein kinase BUD32</fullName>
    </alternativeName>
    <alternativeName>
        <fullName evidence="4">EKC/KEOPS complex subunit bud32</fullName>
    </alternativeName>
</protein>
<dbReference type="Gene3D" id="1.10.510.10">
    <property type="entry name" value="Transferase(Phosphotransferase) domain 1"/>
    <property type="match status" value="1"/>
</dbReference>
<keyword evidence="12" id="KW-1185">Reference proteome</keyword>
<accession>A0A6A5W0E2</accession>
<gene>
    <name evidence="11" type="ORF">P154DRAFT_504579</name>
</gene>
<dbReference type="EMBL" id="ML977911">
    <property type="protein sequence ID" value="KAF1992665.1"/>
    <property type="molecule type" value="Genomic_DNA"/>
</dbReference>
<organism evidence="11 12">
    <name type="scientific">Amniculicola lignicola CBS 123094</name>
    <dbReference type="NCBI Taxonomy" id="1392246"/>
    <lineage>
        <taxon>Eukaryota</taxon>
        <taxon>Fungi</taxon>
        <taxon>Dikarya</taxon>
        <taxon>Ascomycota</taxon>
        <taxon>Pezizomycotina</taxon>
        <taxon>Dothideomycetes</taxon>
        <taxon>Pleosporomycetidae</taxon>
        <taxon>Pleosporales</taxon>
        <taxon>Amniculicolaceae</taxon>
        <taxon>Amniculicola</taxon>
    </lineage>
</organism>
<evidence type="ECO:0000256" key="9">
    <source>
        <dbReference type="ARBA" id="ARBA00048679"/>
    </source>
</evidence>
<proteinExistence type="predicted"/>
<evidence type="ECO:0000256" key="8">
    <source>
        <dbReference type="ARBA" id="ARBA00047899"/>
    </source>
</evidence>
<sequence length="262" mass="29747">MSDKHVPTYQVNYPDGAKFLAIGGSGLVYIFPGNAAEVFKVPSTNPRTRHNHAIERRIYERLGTHPNIIKCLRMDDYGIYLERAEHGCIRQYFLDGGTATLRERIQWSLDIANALQYVHEHNIRHADLSGRNVLLDSSRNVRLCDFAGSAIDDDKATVWAESGFRHPDDDEVKHSTIRAELHALGSTIYELCTFLQPHGREVEEWIVGQWIRESKYPSIKEVILGDIIMMCWNGGFASAKEVARSIKQESGNILLLDNECYS</sequence>
<keyword evidence="11" id="KW-0723">Serine/threonine-protein kinase</keyword>
<reference evidence="11" key="1">
    <citation type="journal article" date="2020" name="Stud. Mycol.">
        <title>101 Dothideomycetes genomes: a test case for predicting lifestyles and emergence of pathogens.</title>
        <authorList>
            <person name="Haridas S."/>
            <person name="Albert R."/>
            <person name="Binder M."/>
            <person name="Bloem J."/>
            <person name="Labutti K."/>
            <person name="Salamov A."/>
            <person name="Andreopoulos B."/>
            <person name="Baker S."/>
            <person name="Barry K."/>
            <person name="Bills G."/>
            <person name="Bluhm B."/>
            <person name="Cannon C."/>
            <person name="Castanera R."/>
            <person name="Culley D."/>
            <person name="Daum C."/>
            <person name="Ezra D."/>
            <person name="Gonzalez J."/>
            <person name="Henrissat B."/>
            <person name="Kuo A."/>
            <person name="Liang C."/>
            <person name="Lipzen A."/>
            <person name="Lutzoni F."/>
            <person name="Magnuson J."/>
            <person name="Mondo S."/>
            <person name="Nolan M."/>
            <person name="Ohm R."/>
            <person name="Pangilinan J."/>
            <person name="Park H.-J."/>
            <person name="Ramirez L."/>
            <person name="Alfaro M."/>
            <person name="Sun H."/>
            <person name="Tritt A."/>
            <person name="Yoshinaga Y."/>
            <person name="Zwiers L.-H."/>
            <person name="Turgeon B."/>
            <person name="Goodwin S."/>
            <person name="Spatafora J."/>
            <person name="Crous P."/>
            <person name="Grigoriev I."/>
        </authorList>
    </citation>
    <scope>NUCLEOTIDE SEQUENCE</scope>
    <source>
        <strain evidence="11">CBS 123094</strain>
    </source>
</reference>
<evidence type="ECO:0000313" key="12">
    <source>
        <dbReference type="Proteomes" id="UP000799779"/>
    </source>
</evidence>
<evidence type="ECO:0000256" key="6">
    <source>
        <dbReference type="ARBA" id="ARBA00030980"/>
    </source>
</evidence>
<dbReference type="EC" id="2.7.11.1" evidence="3"/>
<dbReference type="Proteomes" id="UP000799779">
    <property type="component" value="Unassembled WGS sequence"/>
</dbReference>
<comment type="catalytic activity">
    <reaction evidence="9">
        <text>L-seryl-[protein] + ATP = O-phospho-L-seryl-[protein] + ADP + H(+)</text>
        <dbReference type="Rhea" id="RHEA:17989"/>
        <dbReference type="Rhea" id="RHEA-COMP:9863"/>
        <dbReference type="Rhea" id="RHEA-COMP:11604"/>
        <dbReference type="ChEBI" id="CHEBI:15378"/>
        <dbReference type="ChEBI" id="CHEBI:29999"/>
        <dbReference type="ChEBI" id="CHEBI:30616"/>
        <dbReference type="ChEBI" id="CHEBI:83421"/>
        <dbReference type="ChEBI" id="CHEBI:456216"/>
        <dbReference type="EC" id="2.7.11.1"/>
    </reaction>
</comment>
<dbReference type="AlphaFoldDB" id="A0A6A5W0E2"/>
<evidence type="ECO:0000259" key="10">
    <source>
        <dbReference type="PROSITE" id="PS50011"/>
    </source>
</evidence>
<dbReference type="InterPro" id="IPR051681">
    <property type="entry name" value="Ser/Thr_Kinases-Pseudokinases"/>
</dbReference>
<evidence type="ECO:0000256" key="5">
    <source>
        <dbReference type="ARBA" id="ARBA00019973"/>
    </source>
</evidence>
<name>A0A6A5W0E2_9PLEO</name>
<evidence type="ECO:0000256" key="1">
    <source>
        <dbReference type="ARBA" id="ARBA00003747"/>
    </source>
</evidence>
<dbReference type="InterPro" id="IPR008266">
    <property type="entry name" value="Tyr_kinase_AS"/>
</dbReference>
<evidence type="ECO:0000256" key="4">
    <source>
        <dbReference type="ARBA" id="ARBA00013948"/>
    </source>
</evidence>
<dbReference type="GO" id="GO:0005524">
    <property type="term" value="F:ATP binding"/>
    <property type="evidence" value="ECO:0007669"/>
    <property type="project" value="InterPro"/>
</dbReference>